<keyword evidence="2" id="KW-1185">Reference proteome</keyword>
<dbReference type="Proteomes" id="UP000190648">
    <property type="component" value="Unassembled WGS sequence"/>
</dbReference>
<gene>
    <name evidence="1" type="ORF">AV530_013409</name>
</gene>
<dbReference type="AlphaFoldDB" id="A0A1V4JPA3"/>
<name>A0A1V4JPA3_PATFA</name>
<comment type="caution">
    <text evidence="1">The sequence shown here is derived from an EMBL/GenBank/DDBJ whole genome shotgun (WGS) entry which is preliminary data.</text>
</comment>
<evidence type="ECO:0000313" key="2">
    <source>
        <dbReference type="Proteomes" id="UP000190648"/>
    </source>
</evidence>
<dbReference type="EMBL" id="LSYS01006880">
    <property type="protein sequence ID" value="OPJ74018.1"/>
    <property type="molecule type" value="Genomic_DNA"/>
</dbReference>
<sequence>MTFCDWRSQSFPEELGTTFPVSSPTWRGLKKQGSDTSLCYPFLQIEEIHGKLEKPAPLLFFISLLNSCISYENMTNDRHYRDAESRIHSNDNWSALENPKECCVSEVGIQMLQFRLINVDGNHPSVSCHRHWFL</sequence>
<accession>A0A1V4JPA3</accession>
<evidence type="ECO:0000313" key="1">
    <source>
        <dbReference type="EMBL" id="OPJ74018.1"/>
    </source>
</evidence>
<reference evidence="1 2" key="1">
    <citation type="submission" date="2016-02" db="EMBL/GenBank/DDBJ databases">
        <title>Band-tailed pigeon sequencing and assembly.</title>
        <authorList>
            <person name="Soares A.E."/>
            <person name="Novak B.J."/>
            <person name="Rice E.S."/>
            <person name="O'Connell B."/>
            <person name="Chang D."/>
            <person name="Weber S."/>
            <person name="Shapiro B."/>
        </authorList>
    </citation>
    <scope>NUCLEOTIDE SEQUENCE [LARGE SCALE GENOMIC DNA]</scope>
    <source>
        <strain evidence="1">BTP2013</strain>
        <tissue evidence="1">Blood</tissue>
    </source>
</reference>
<protein>
    <submittedName>
        <fullName evidence="1">Uncharacterized protein</fullName>
    </submittedName>
</protein>
<organism evidence="1 2">
    <name type="scientific">Patagioenas fasciata monilis</name>
    <dbReference type="NCBI Taxonomy" id="372326"/>
    <lineage>
        <taxon>Eukaryota</taxon>
        <taxon>Metazoa</taxon>
        <taxon>Chordata</taxon>
        <taxon>Craniata</taxon>
        <taxon>Vertebrata</taxon>
        <taxon>Euteleostomi</taxon>
        <taxon>Archelosauria</taxon>
        <taxon>Archosauria</taxon>
        <taxon>Dinosauria</taxon>
        <taxon>Saurischia</taxon>
        <taxon>Theropoda</taxon>
        <taxon>Coelurosauria</taxon>
        <taxon>Aves</taxon>
        <taxon>Neognathae</taxon>
        <taxon>Neoaves</taxon>
        <taxon>Columbimorphae</taxon>
        <taxon>Columbiformes</taxon>
        <taxon>Columbidae</taxon>
        <taxon>Patagioenas</taxon>
    </lineage>
</organism>
<proteinExistence type="predicted"/>